<dbReference type="KEGG" id="vgu:HYG85_01975"/>
<dbReference type="EMBL" id="CP058561">
    <property type="protein sequence ID" value="QUH27748.1"/>
    <property type="molecule type" value="Genomic_DNA"/>
</dbReference>
<dbReference type="AlphaFoldDB" id="A0A8J8M7Q3"/>
<evidence type="ECO:0000313" key="1">
    <source>
        <dbReference type="EMBL" id="QUH27748.1"/>
    </source>
</evidence>
<name>A0A8J8M7Q3_9FIRM</name>
<evidence type="ECO:0000313" key="2">
    <source>
        <dbReference type="Proteomes" id="UP000677305"/>
    </source>
</evidence>
<proteinExistence type="predicted"/>
<protein>
    <submittedName>
        <fullName evidence="1">Uncharacterized protein</fullName>
    </submittedName>
</protein>
<reference evidence="1 2" key="1">
    <citation type="submission" date="2020-07" db="EMBL/GenBank/DDBJ databases">
        <title>Vallitalea guaymasensis genome.</title>
        <authorList>
            <person name="Postec A."/>
        </authorList>
    </citation>
    <scope>NUCLEOTIDE SEQUENCE [LARGE SCALE GENOMIC DNA]</scope>
    <source>
        <strain evidence="1 2">Ra1766G1</strain>
    </source>
</reference>
<organism evidence="1 2">
    <name type="scientific">Vallitalea guaymasensis</name>
    <dbReference type="NCBI Taxonomy" id="1185412"/>
    <lineage>
        <taxon>Bacteria</taxon>
        <taxon>Bacillati</taxon>
        <taxon>Bacillota</taxon>
        <taxon>Clostridia</taxon>
        <taxon>Lachnospirales</taxon>
        <taxon>Vallitaleaceae</taxon>
        <taxon>Vallitalea</taxon>
    </lineage>
</organism>
<accession>A0A8J8M7Q3</accession>
<gene>
    <name evidence="1" type="ORF">HYG85_01975</name>
</gene>
<sequence length="117" mass="13629">MNKFYCPICGNQLVEAFSIGDICSCCGNECGCDERIIRELVDGTYDKITLDTLNNISYLTKEEAHEYLRKQWILQGLNWKYNDCNEKPEAWNFEMARKQLTNININLDDYLDNNGTK</sequence>
<dbReference type="RefSeq" id="WP_212692064.1">
    <property type="nucleotide sequence ID" value="NZ_CP058561.1"/>
</dbReference>
<dbReference type="Proteomes" id="UP000677305">
    <property type="component" value="Chromosome"/>
</dbReference>
<keyword evidence="2" id="KW-1185">Reference proteome</keyword>